<dbReference type="OrthoDB" id="174162at2"/>
<keyword evidence="1 4" id="KW-0732">Signal</keyword>
<gene>
    <name evidence="6" type="ORF">DDZ13_12095</name>
</gene>
<dbReference type="GO" id="GO:0004553">
    <property type="term" value="F:hydrolase activity, hydrolyzing O-glycosyl compounds"/>
    <property type="evidence" value="ECO:0007669"/>
    <property type="project" value="UniProtKB-ARBA"/>
</dbReference>
<evidence type="ECO:0000256" key="2">
    <source>
        <dbReference type="ARBA" id="ARBA00022801"/>
    </source>
</evidence>
<dbReference type="PANTHER" id="PTHR43817">
    <property type="entry name" value="GLYCOSYL HYDROLASE"/>
    <property type="match status" value="1"/>
</dbReference>
<dbReference type="Gene3D" id="2.60.120.260">
    <property type="entry name" value="Galactose-binding domain-like"/>
    <property type="match status" value="1"/>
</dbReference>
<evidence type="ECO:0000313" key="6">
    <source>
        <dbReference type="EMBL" id="PXA03428.1"/>
    </source>
</evidence>
<name>A0A317ZHG7_9BACT</name>
<proteinExistence type="predicted"/>
<dbReference type="RefSeq" id="WP_110131716.1">
    <property type="nucleotide sequence ID" value="NZ_QHJQ01000009.1"/>
</dbReference>
<feature type="region of interest" description="Disordered" evidence="3">
    <location>
        <begin position="756"/>
        <end position="777"/>
    </location>
</feature>
<dbReference type="CDD" id="cd03143">
    <property type="entry name" value="A4_beta-galactosidase_middle_domain"/>
    <property type="match status" value="1"/>
</dbReference>
<evidence type="ECO:0000256" key="3">
    <source>
        <dbReference type="SAM" id="MobiDB-lite"/>
    </source>
</evidence>
<evidence type="ECO:0000256" key="1">
    <source>
        <dbReference type="ARBA" id="ARBA00022729"/>
    </source>
</evidence>
<dbReference type="SUPFAM" id="SSF49785">
    <property type="entry name" value="Galactose-binding domain-like"/>
    <property type="match status" value="1"/>
</dbReference>
<dbReference type="EMBL" id="QHJQ01000009">
    <property type="protein sequence ID" value="PXA03428.1"/>
    <property type="molecule type" value="Genomic_DNA"/>
</dbReference>
<comment type="caution">
    <text evidence="6">The sequence shown here is derived from an EMBL/GenBank/DDBJ whole genome shotgun (WGS) entry which is preliminary data.</text>
</comment>
<feature type="signal peptide" evidence="4">
    <location>
        <begin position="1"/>
        <end position="20"/>
    </location>
</feature>
<dbReference type="AlphaFoldDB" id="A0A317ZHG7"/>
<dbReference type="Pfam" id="PF17132">
    <property type="entry name" value="Glyco_hydro_106"/>
    <property type="match status" value="2"/>
</dbReference>
<sequence>MKASILFLFALLLGLSTAEASESLRASFQNPPESARAHTWWHWMNGNVTREGITADLEAMAAGHLGGATIFNIAGPHHNSHIPQGEADYLGPVWLDRIEHAANEAERLGLTLGMHNCAGWSTTGGPWVTPELGMQQLVSSERLVEGGQKLEIQLPRPPVTLNFYRDVALFAIPADADSDYRLPKWQAKAAQRATRSNRQPDLSPIPEGASIPYNAIIELTSQLNAEGRLTWEAPAGKWKLIRMGHTPTGMTNRPAPAAGTGLEIDKLRRDAVDLHWNQGIQPILDRLGKKAGPVFNEILIDSYEAGLHHWTPKMRDEFEQRRGYDPGPYLLALTGRAIESGGHTGRFYWDFRRTVADLFNENYYGYMAELCHARGLQFAAEPYTSTFEGMQVGSRADVPMGEFWVNGSYLFSLRMAASIANTTGKKIAGAEAFTASPEIGRWQNHPASLKQVGDLAWTLGINRYILHGWVHQPWLDLVPGMTMGQYGSHFGRTNTWWKPGHEWLAYIQRAQFLLQSGHAVKDVLCFAGNAAPNNSVYRRDLDAAGYGYDSCSTEAFLSLEVENGELVLPSGARYKLLFLRQDGFHTPEFARKLRDLVAAGARVYGPRPSHSPSLKNFPDSEKEVATIGKTLWGDAGSGFGVLNNYGKGYVYDGFPLVEALQAMNVEPQVGLPEGLTWTHRRTESTEIFFISNQSEQMISGEVDFRVNGRVPELWDAESGAQHVPISWRERRGRTYLPLKLAPGKSVFVVFEQEGSPPETDITKIEGPAGTARGSDYHTGQTGTIRFWDKGTYTLYGAKGETTEMRVDAIGPGQTIRGPWKVHFQSGAKTPAATEMDQLFAWEEHDDPAIRYFSGTGHYRTKFQYDGSANEPDKEVWLDLGEVHVIAEVTLNGQALRTLWHPPYRVEVTDALRDGNNTLEVSVSNLWINRLIGDAKFEEDVEWSDKSLKRWPDWLRHPSERPSERSTFATWKHWGPDDALRPSGLVGPVKLREARMVEVRK</sequence>
<evidence type="ECO:0000259" key="5">
    <source>
        <dbReference type="Pfam" id="PF22666"/>
    </source>
</evidence>
<dbReference type="Proteomes" id="UP000247099">
    <property type="component" value="Unassembled WGS sequence"/>
</dbReference>
<feature type="domain" description="Beta-mannosidase-like galactose-binding" evidence="5">
    <location>
        <begin position="857"/>
        <end position="928"/>
    </location>
</feature>
<accession>A0A317ZHG7</accession>
<keyword evidence="2" id="KW-0378">Hydrolase</keyword>
<feature type="chain" id="PRO_5016281478" description="Beta-mannosidase-like galactose-binding domain-containing protein" evidence="4">
    <location>
        <begin position="21"/>
        <end position="1000"/>
    </location>
</feature>
<dbReference type="InParanoid" id="A0A317ZHG7"/>
<dbReference type="InterPro" id="IPR054593">
    <property type="entry name" value="Beta-mannosidase-like_N2"/>
</dbReference>
<organism evidence="6 7">
    <name type="scientific">Coraliomargarita sinensis</name>
    <dbReference type="NCBI Taxonomy" id="2174842"/>
    <lineage>
        <taxon>Bacteria</taxon>
        <taxon>Pseudomonadati</taxon>
        <taxon>Verrucomicrobiota</taxon>
        <taxon>Opitutia</taxon>
        <taxon>Puniceicoccales</taxon>
        <taxon>Coraliomargaritaceae</taxon>
        <taxon>Coraliomargarita</taxon>
    </lineage>
</organism>
<dbReference type="PANTHER" id="PTHR43817:SF1">
    <property type="entry name" value="HYDROLASE, FAMILY 43, PUTATIVE (AFU_ORTHOLOGUE AFUA_3G01660)-RELATED"/>
    <property type="match status" value="1"/>
</dbReference>
<dbReference type="Pfam" id="PF22666">
    <property type="entry name" value="Glyco_hydro_2_N2"/>
    <property type="match status" value="1"/>
</dbReference>
<reference evidence="6 7" key="1">
    <citation type="submission" date="2018-05" db="EMBL/GenBank/DDBJ databases">
        <title>Coraliomargarita sinensis sp. nov., isolated from a marine solar saltern.</title>
        <authorList>
            <person name="Zhou L.Y."/>
        </authorList>
    </citation>
    <scope>NUCLEOTIDE SEQUENCE [LARGE SCALE GENOMIC DNA]</scope>
    <source>
        <strain evidence="6 7">WN38</strain>
    </source>
</reference>
<evidence type="ECO:0000256" key="4">
    <source>
        <dbReference type="SAM" id="SignalP"/>
    </source>
</evidence>
<keyword evidence="7" id="KW-1185">Reference proteome</keyword>
<protein>
    <recommendedName>
        <fullName evidence="5">Beta-mannosidase-like galactose-binding domain-containing protein</fullName>
    </recommendedName>
</protein>
<dbReference type="NCBIfam" id="NF045579">
    <property type="entry name" value="rhamnoside_JR"/>
    <property type="match status" value="1"/>
</dbReference>
<dbReference type="InterPro" id="IPR008979">
    <property type="entry name" value="Galactose-bd-like_sf"/>
</dbReference>
<evidence type="ECO:0000313" key="7">
    <source>
        <dbReference type="Proteomes" id="UP000247099"/>
    </source>
</evidence>